<dbReference type="EMBL" id="SJST01000004">
    <property type="protein sequence ID" value="TCD13765.1"/>
    <property type="molecule type" value="Genomic_DNA"/>
</dbReference>
<gene>
    <name evidence="4" type="ORF">E0D97_11705</name>
</gene>
<proteinExistence type="predicted"/>
<dbReference type="GO" id="GO:0043164">
    <property type="term" value="P:Gram-negative-bacterium-type cell wall biogenesis"/>
    <property type="evidence" value="ECO:0007669"/>
    <property type="project" value="TreeGrafter"/>
</dbReference>
<accession>A0A4R0PA16</accession>
<dbReference type="Proteomes" id="UP000291301">
    <property type="component" value="Unassembled WGS sequence"/>
</dbReference>
<protein>
    <submittedName>
        <fullName evidence="4">YdcF family protein</fullName>
    </submittedName>
</protein>
<feature type="transmembrane region" description="Helical" evidence="2">
    <location>
        <begin position="34"/>
        <end position="60"/>
    </location>
</feature>
<keyword evidence="2" id="KW-0812">Transmembrane</keyword>
<evidence type="ECO:0000256" key="1">
    <source>
        <dbReference type="SAM" id="MobiDB-lite"/>
    </source>
</evidence>
<dbReference type="InterPro" id="IPR003848">
    <property type="entry name" value="DUF218"/>
</dbReference>
<dbReference type="GO" id="GO:0005886">
    <property type="term" value="C:plasma membrane"/>
    <property type="evidence" value="ECO:0007669"/>
    <property type="project" value="TreeGrafter"/>
</dbReference>
<evidence type="ECO:0000313" key="5">
    <source>
        <dbReference type="Proteomes" id="UP000291301"/>
    </source>
</evidence>
<comment type="caution">
    <text evidence="4">The sequence shown here is derived from an EMBL/GenBank/DDBJ whole genome shotgun (WGS) entry which is preliminary data.</text>
</comment>
<dbReference type="CDD" id="cd06259">
    <property type="entry name" value="YdcF-like"/>
    <property type="match status" value="1"/>
</dbReference>
<dbReference type="AlphaFoldDB" id="A0A4R0PA16"/>
<feature type="domain" description="DUF218" evidence="3">
    <location>
        <begin position="73"/>
        <end position="212"/>
    </location>
</feature>
<reference evidence="4 5" key="1">
    <citation type="journal article" date="2015" name="Antonie Van Leeuwenhoek">
        <title>Oricola cellulosilytica gen. nov., sp. nov., a cellulose-degrading bacterium of the family Phyllobacteriaceae isolated from surface seashore water, and emended descriptions of Mesorhizobium loti and Phyllobacterium myrsinacearum.</title>
        <authorList>
            <person name="Hameed A."/>
            <person name="Shahina M."/>
            <person name="Lai W.A."/>
            <person name="Lin S.Y."/>
            <person name="Young L.S."/>
            <person name="Liu Y.C."/>
            <person name="Hsu Y.H."/>
            <person name="Young C.C."/>
        </authorList>
    </citation>
    <scope>NUCLEOTIDE SEQUENCE [LARGE SCALE GENOMIC DNA]</scope>
    <source>
        <strain evidence="4 5">KCTC 52183</strain>
    </source>
</reference>
<name>A0A4R0PA16_9HYPH</name>
<keyword evidence="5" id="KW-1185">Reference proteome</keyword>
<feature type="region of interest" description="Disordered" evidence="1">
    <location>
        <begin position="1"/>
        <end position="27"/>
    </location>
</feature>
<evidence type="ECO:0000256" key="2">
    <source>
        <dbReference type="SAM" id="Phobius"/>
    </source>
</evidence>
<evidence type="ECO:0000313" key="4">
    <source>
        <dbReference type="EMBL" id="TCD13765.1"/>
    </source>
</evidence>
<dbReference type="PANTHER" id="PTHR30336">
    <property type="entry name" value="INNER MEMBRANE PROTEIN, PROBABLE PERMEASE"/>
    <property type="match status" value="1"/>
</dbReference>
<evidence type="ECO:0000259" key="3">
    <source>
        <dbReference type="Pfam" id="PF02698"/>
    </source>
</evidence>
<dbReference type="GO" id="GO:0000270">
    <property type="term" value="P:peptidoglycan metabolic process"/>
    <property type="evidence" value="ECO:0007669"/>
    <property type="project" value="TreeGrafter"/>
</dbReference>
<keyword evidence="2" id="KW-0472">Membrane</keyword>
<dbReference type="Pfam" id="PF02698">
    <property type="entry name" value="DUF218"/>
    <property type="match status" value="1"/>
</dbReference>
<dbReference type="PANTHER" id="PTHR30336:SF4">
    <property type="entry name" value="ENVELOPE BIOGENESIS FACTOR ELYC"/>
    <property type="match status" value="1"/>
</dbReference>
<sequence length="242" mass="26458">MSGTVDMDSGIGMQATDETQNEKRSSSARAWRRAASVGAIVFLGAAAAVIVGFLLFASWVSDLRSVQATRAADGIVVLTGGYDRIGAALKLLEEERGSRLLISGVNPSTSRDVLRRTFASDVARFRCCVDVDNVALDTIGNAVETSRWAADRGYSSLIVVTNDYHMPRSLLEMRRYMAGIELIPHAVAARRNDEQSVSDEAARYRLLFAEYIKYSAAQFRHLIAPLRDDQLQTQRAALVPGS</sequence>
<organism evidence="4 5">
    <name type="scientific">Oricola cellulosilytica</name>
    <dbReference type="NCBI Taxonomy" id="1429082"/>
    <lineage>
        <taxon>Bacteria</taxon>
        <taxon>Pseudomonadati</taxon>
        <taxon>Pseudomonadota</taxon>
        <taxon>Alphaproteobacteria</taxon>
        <taxon>Hyphomicrobiales</taxon>
        <taxon>Ahrensiaceae</taxon>
        <taxon>Oricola</taxon>
    </lineage>
</organism>
<dbReference type="InterPro" id="IPR051599">
    <property type="entry name" value="Cell_Envelope_Assoc"/>
</dbReference>
<keyword evidence="2" id="KW-1133">Transmembrane helix</keyword>